<organism evidence="2 3">
    <name type="scientific">Trifolium subterraneum</name>
    <name type="common">Subterranean clover</name>
    <dbReference type="NCBI Taxonomy" id="3900"/>
    <lineage>
        <taxon>Eukaryota</taxon>
        <taxon>Viridiplantae</taxon>
        <taxon>Streptophyta</taxon>
        <taxon>Embryophyta</taxon>
        <taxon>Tracheophyta</taxon>
        <taxon>Spermatophyta</taxon>
        <taxon>Magnoliopsida</taxon>
        <taxon>eudicotyledons</taxon>
        <taxon>Gunneridae</taxon>
        <taxon>Pentapetalae</taxon>
        <taxon>rosids</taxon>
        <taxon>fabids</taxon>
        <taxon>Fabales</taxon>
        <taxon>Fabaceae</taxon>
        <taxon>Papilionoideae</taxon>
        <taxon>50 kb inversion clade</taxon>
        <taxon>NPAAA clade</taxon>
        <taxon>Hologalegina</taxon>
        <taxon>IRL clade</taxon>
        <taxon>Trifolieae</taxon>
        <taxon>Trifolium</taxon>
    </lineage>
</organism>
<dbReference type="Proteomes" id="UP000242715">
    <property type="component" value="Unassembled WGS sequence"/>
</dbReference>
<accession>A0A2Z6MPJ4</accession>
<feature type="region of interest" description="Disordered" evidence="1">
    <location>
        <begin position="18"/>
        <end position="59"/>
    </location>
</feature>
<evidence type="ECO:0000256" key="1">
    <source>
        <dbReference type="SAM" id="MobiDB-lite"/>
    </source>
</evidence>
<evidence type="ECO:0000313" key="2">
    <source>
        <dbReference type="EMBL" id="GAU34288.1"/>
    </source>
</evidence>
<evidence type="ECO:0000313" key="3">
    <source>
        <dbReference type="Proteomes" id="UP000242715"/>
    </source>
</evidence>
<dbReference type="EMBL" id="DF973552">
    <property type="protein sequence ID" value="GAU34288.1"/>
    <property type="molecule type" value="Genomic_DNA"/>
</dbReference>
<gene>
    <name evidence="2" type="ORF">TSUD_19930</name>
</gene>
<sequence>MAFVSQIGSGSGSGFRFTFGSGSGSGSGSDFRRFPLSSRLSEGGGRRVSHSIDIVQKER</sequence>
<dbReference type="AlphaFoldDB" id="A0A2Z6MPJ4"/>
<name>A0A2Z6MPJ4_TRISU</name>
<reference evidence="3" key="1">
    <citation type="journal article" date="2017" name="Front. Plant Sci.">
        <title>Climate Clever Clovers: New Paradigm to Reduce the Environmental Footprint of Ruminants by Breeding Low Methanogenic Forages Utilizing Haplotype Variation.</title>
        <authorList>
            <person name="Kaur P."/>
            <person name="Appels R."/>
            <person name="Bayer P.E."/>
            <person name="Keeble-Gagnere G."/>
            <person name="Wang J."/>
            <person name="Hirakawa H."/>
            <person name="Shirasawa K."/>
            <person name="Vercoe P."/>
            <person name="Stefanova K."/>
            <person name="Durmic Z."/>
            <person name="Nichols P."/>
            <person name="Revell C."/>
            <person name="Isobe S.N."/>
            <person name="Edwards D."/>
            <person name="Erskine W."/>
        </authorList>
    </citation>
    <scope>NUCLEOTIDE SEQUENCE [LARGE SCALE GENOMIC DNA]</scope>
    <source>
        <strain evidence="3">cv. Daliak</strain>
    </source>
</reference>
<proteinExistence type="predicted"/>
<keyword evidence="3" id="KW-1185">Reference proteome</keyword>
<protein>
    <submittedName>
        <fullName evidence="2">Uncharacterized protein</fullName>
    </submittedName>
</protein>